<dbReference type="RefSeq" id="WP_377336607.1">
    <property type="nucleotide sequence ID" value="NZ_JBHLUE010000004.1"/>
</dbReference>
<organism evidence="3 4">
    <name type="scientific">Plantactinospora siamensis</name>
    <dbReference type="NCBI Taxonomy" id="555372"/>
    <lineage>
        <taxon>Bacteria</taxon>
        <taxon>Bacillati</taxon>
        <taxon>Actinomycetota</taxon>
        <taxon>Actinomycetes</taxon>
        <taxon>Micromonosporales</taxon>
        <taxon>Micromonosporaceae</taxon>
        <taxon>Plantactinospora</taxon>
    </lineage>
</organism>
<proteinExistence type="inferred from homology"/>
<keyword evidence="2" id="KW-0472">Membrane</keyword>
<reference evidence="3 4" key="1">
    <citation type="submission" date="2024-09" db="EMBL/GenBank/DDBJ databases">
        <authorList>
            <person name="Sun Q."/>
            <person name="Mori K."/>
        </authorList>
    </citation>
    <scope>NUCLEOTIDE SEQUENCE [LARGE SCALE GENOMIC DNA]</scope>
    <source>
        <strain evidence="3 4">TBRC 2205</strain>
    </source>
</reference>
<dbReference type="PANTHER" id="PTHR34703:SF1">
    <property type="entry name" value="ANTIPORTER SUBUNIT MNHG2-RELATED"/>
    <property type="match status" value="1"/>
</dbReference>
<evidence type="ECO:0000313" key="4">
    <source>
        <dbReference type="Proteomes" id="UP001589894"/>
    </source>
</evidence>
<gene>
    <name evidence="3" type="primary">mnhG</name>
    <name evidence="3" type="ORF">ACFFHU_06190</name>
</gene>
<comment type="similarity">
    <text evidence="1">Belongs to the CPA3 antiporters (TC 2.A.63) subunit G family.</text>
</comment>
<protein>
    <submittedName>
        <fullName evidence="3">Monovalent cation/H(+) antiporter subunit G</fullName>
    </submittedName>
</protein>
<feature type="transmembrane region" description="Helical" evidence="2">
    <location>
        <begin position="6"/>
        <end position="29"/>
    </location>
</feature>
<dbReference type="InterPro" id="IPR005133">
    <property type="entry name" value="PhaG_MnhG_YufB"/>
</dbReference>
<dbReference type="NCBIfam" id="NF009314">
    <property type="entry name" value="PRK12674.1-2"/>
    <property type="match status" value="1"/>
</dbReference>
<comment type="caution">
    <text evidence="3">The sequence shown here is derived from an EMBL/GenBank/DDBJ whole genome shotgun (WGS) entry which is preliminary data.</text>
</comment>
<accession>A0ABV6NSL6</accession>
<evidence type="ECO:0000256" key="1">
    <source>
        <dbReference type="ARBA" id="ARBA00008404"/>
    </source>
</evidence>
<feature type="transmembrane region" description="Helical" evidence="2">
    <location>
        <begin position="66"/>
        <end position="88"/>
    </location>
</feature>
<evidence type="ECO:0000256" key="2">
    <source>
        <dbReference type="SAM" id="Phobius"/>
    </source>
</evidence>
<sequence length="117" mass="12239">MTHALLDVLSAACLVGGASFSLLAAIGLLRFPDVLSRIHAVTKPQTLGVLLVLTGVGLRLRDPADLGTLLVVAAFQLVMAPVAGQMIGRAAYRTGKVRRDLLEVDELGAPPAGSRER</sequence>
<keyword evidence="2" id="KW-0812">Transmembrane</keyword>
<dbReference type="NCBIfam" id="TIGR01300">
    <property type="entry name" value="CPA3_mnhG_phaG"/>
    <property type="match status" value="1"/>
</dbReference>
<dbReference type="PANTHER" id="PTHR34703">
    <property type="entry name" value="ANTIPORTER SUBUNIT MNHG2-RELATED"/>
    <property type="match status" value="1"/>
</dbReference>
<keyword evidence="4" id="KW-1185">Reference proteome</keyword>
<dbReference type="EMBL" id="JBHLUE010000004">
    <property type="protein sequence ID" value="MFC0563755.1"/>
    <property type="molecule type" value="Genomic_DNA"/>
</dbReference>
<evidence type="ECO:0000313" key="3">
    <source>
        <dbReference type="EMBL" id="MFC0563755.1"/>
    </source>
</evidence>
<name>A0ABV6NSL6_9ACTN</name>
<dbReference type="Pfam" id="PF03334">
    <property type="entry name" value="PhaG_MnhG_YufB"/>
    <property type="match status" value="1"/>
</dbReference>
<keyword evidence="2" id="KW-1133">Transmembrane helix</keyword>
<dbReference type="Proteomes" id="UP001589894">
    <property type="component" value="Unassembled WGS sequence"/>
</dbReference>